<dbReference type="RefSeq" id="WP_010437932.1">
    <property type="nucleotide sequence ID" value="NZ_AEYW01000003.1"/>
</dbReference>
<name>A0A497Z0S9_9RHOB</name>
<dbReference type="PANTHER" id="PTHR48100">
    <property type="entry name" value="BROAD-SPECIFICITY PHOSPHATASE YOR283W-RELATED"/>
    <property type="match status" value="1"/>
</dbReference>
<comment type="caution">
    <text evidence="1">The sequence shown here is derived from an EMBL/GenBank/DDBJ whole genome shotgun (WGS) entry which is preliminary data.</text>
</comment>
<dbReference type="PANTHER" id="PTHR48100:SF1">
    <property type="entry name" value="HISTIDINE PHOSPHATASE FAMILY PROTEIN-RELATED"/>
    <property type="match status" value="1"/>
</dbReference>
<dbReference type="InterPro" id="IPR013078">
    <property type="entry name" value="His_Pase_superF_clade-1"/>
</dbReference>
<dbReference type="OrthoDB" id="9781415at2"/>
<sequence length="192" mass="21515">MTRLALLRHGHTEWNRAGRIQGRSDIPLDIEARAELAGYCLPSPWDTASIWSSPLSRAAETAVLVSGKAPKTSKALTEMNWGDWEGQRGVELIAIPDSGYRHIEEWGWDYRPPNGESPAELWARIAPWMDGLTGDNLAVCHIGIMRVILAKAWGWNFAGPAPFKIKRNRLFVIELNPMRAQPEPVRLLGREA</sequence>
<organism evidence="1 2">
    <name type="scientific">Ruegeria conchae</name>
    <dbReference type="NCBI Taxonomy" id="981384"/>
    <lineage>
        <taxon>Bacteria</taxon>
        <taxon>Pseudomonadati</taxon>
        <taxon>Pseudomonadota</taxon>
        <taxon>Alphaproteobacteria</taxon>
        <taxon>Rhodobacterales</taxon>
        <taxon>Roseobacteraceae</taxon>
        <taxon>Ruegeria</taxon>
    </lineage>
</organism>
<dbReference type="CDD" id="cd07067">
    <property type="entry name" value="HP_PGM_like"/>
    <property type="match status" value="1"/>
</dbReference>
<dbReference type="Proteomes" id="UP000271700">
    <property type="component" value="Unassembled WGS sequence"/>
</dbReference>
<dbReference type="PIRSF" id="PIRSF000709">
    <property type="entry name" value="6PFK_2-Ptase"/>
    <property type="match status" value="1"/>
</dbReference>
<dbReference type="STRING" id="981384.GCA_000192475_03922"/>
<accession>A0A497Z0S9</accession>
<protein>
    <submittedName>
        <fullName evidence="1">Putative phosphoglycerate mutase</fullName>
    </submittedName>
</protein>
<gene>
    <name evidence="1" type="ORF">CLV75_4029</name>
</gene>
<dbReference type="InterPro" id="IPR029033">
    <property type="entry name" value="His_PPase_superfam"/>
</dbReference>
<dbReference type="GO" id="GO:0005737">
    <property type="term" value="C:cytoplasm"/>
    <property type="evidence" value="ECO:0007669"/>
    <property type="project" value="TreeGrafter"/>
</dbReference>
<keyword evidence="2" id="KW-1185">Reference proteome</keyword>
<dbReference type="Pfam" id="PF00300">
    <property type="entry name" value="His_Phos_1"/>
    <property type="match status" value="1"/>
</dbReference>
<dbReference type="AlphaFoldDB" id="A0A497Z0S9"/>
<evidence type="ECO:0000313" key="1">
    <source>
        <dbReference type="EMBL" id="RLJ98905.1"/>
    </source>
</evidence>
<evidence type="ECO:0000313" key="2">
    <source>
        <dbReference type="Proteomes" id="UP000271700"/>
    </source>
</evidence>
<dbReference type="SUPFAM" id="SSF53254">
    <property type="entry name" value="Phosphoglycerate mutase-like"/>
    <property type="match status" value="1"/>
</dbReference>
<proteinExistence type="predicted"/>
<dbReference type="GO" id="GO:0016791">
    <property type="term" value="F:phosphatase activity"/>
    <property type="evidence" value="ECO:0007669"/>
    <property type="project" value="TreeGrafter"/>
</dbReference>
<dbReference type="EMBL" id="RCCT01000008">
    <property type="protein sequence ID" value="RLJ98905.1"/>
    <property type="molecule type" value="Genomic_DNA"/>
</dbReference>
<reference evidence="1 2" key="1">
    <citation type="submission" date="2018-10" db="EMBL/GenBank/DDBJ databases">
        <title>Genomic Encyclopedia of Archaeal and Bacterial Type Strains, Phase II (KMG-II): from individual species to whole genera.</title>
        <authorList>
            <person name="Goeker M."/>
        </authorList>
    </citation>
    <scope>NUCLEOTIDE SEQUENCE [LARGE SCALE GENOMIC DNA]</scope>
    <source>
        <strain evidence="1 2">DSM 29317</strain>
    </source>
</reference>
<dbReference type="Gene3D" id="3.40.50.1240">
    <property type="entry name" value="Phosphoglycerate mutase-like"/>
    <property type="match status" value="1"/>
</dbReference>
<dbReference type="SMART" id="SM00855">
    <property type="entry name" value="PGAM"/>
    <property type="match status" value="1"/>
</dbReference>
<dbReference type="InterPro" id="IPR050275">
    <property type="entry name" value="PGM_Phosphatase"/>
</dbReference>